<evidence type="ECO:0000259" key="3">
    <source>
        <dbReference type="Pfam" id="PF01926"/>
    </source>
</evidence>
<dbReference type="Gene3D" id="3.40.50.300">
    <property type="entry name" value="P-loop containing nucleotide triphosphate hydrolases"/>
    <property type="match status" value="1"/>
</dbReference>
<feature type="compositionally biased region" description="Low complexity" evidence="2">
    <location>
        <begin position="32"/>
        <end position="43"/>
    </location>
</feature>
<name>A0A9P3G8P4_9APHY</name>
<proteinExistence type="predicted"/>
<gene>
    <name evidence="4" type="ORF">PsYK624_060750</name>
</gene>
<feature type="coiled-coil region" evidence="1">
    <location>
        <begin position="278"/>
        <end position="395"/>
    </location>
</feature>
<dbReference type="EMBL" id="BPQB01000014">
    <property type="protein sequence ID" value="GJE89960.1"/>
    <property type="molecule type" value="Genomic_DNA"/>
</dbReference>
<dbReference type="InterPro" id="IPR027417">
    <property type="entry name" value="P-loop_NTPase"/>
</dbReference>
<evidence type="ECO:0000256" key="1">
    <source>
        <dbReference type="SAM" id="Coils"/>
    </source>
</evidence>
<evidence type="ECO:0000256" key="2">
    <source>
        <dbReference type="SAM" id="MobiDB-lite"/>
    </source>
</evidence>
<accession>A0A9P3G8P4</accession>
<comment type="caution">
    <text evidence="4">The sequence shown here is derived from an EMBL/GenBank/DDBJ whole genome shotgun (WGS) entry which is preliminary data.</text>
</comment>
<dbReference type="InterPro" id="IPR006073">
    <property type="entry name" value="GTP-bd"/>
</dbReference>
<keyword evidence="1" id="KW-0175">Coiled coil</keyword>
<dbReference type="Pfam" id="PF01926">
    <property type="entry name" value="MMR_HSR1"/>
    <property type="match status" value="1"/>
</dbReference>
<feature type="region of interest" description="Disordered" evidence="2">
    <location>
        <begin position="1"/>
        <end position="55"/>
    </location>
</feature>
<dbReference type="GO" id="GO:0005525">
    <property type="term" value="F:GTP binding"/>
    <property type="evidence" value="ECO:0007669"/>
    <property type="project" value="InterPro"/>
</dbReference>
<keyword evidence="5" id="KW-1185">Reference proteome</keyword>
<dbReference type="SUPFAM" id="SSF52540">
    <property type="entry name" value="P-loop containing nucleoside triphosphate hydrolases"/>
    <property type="match status" value="1"/>
</dbReference>
<sequence length="415" mass="45845">MAAHGPRSMPSPQPFASSAMNDRDRYQPPPQYLQSQQSSLSQYAGGGAPRSQMPSREPEEILIAVMGATGSGKSTFTNLLSDSDLAVGEGLKSCTTKVETANTFELYGKLITLVDTPGFDDTTVSDTDILKMIAVYLSSTYETGRKLSGIIYMHRISDFRVGGVSRRNFSMFRKLCGDETLRNVALVTNMWSEVTPERGAARERELRTDPLLFAPVINGGATLLRHDGTLAGAQAVLAHVAQNTPRTLAIQRELVDEHKDIADTAAGVELDRELAALRAQHVAQLAEIQREMEAALAEKDEQTRAELESVRGELLQNIQKIEGDRDRLSREFAEEKAKADERVAQIQEDLAQEKAARAERQLQITQLSEEMANNRALHARERENMSRQLADLRRQRSRGGLFGSIGRAIDSVFGF</sequence>
<feature type="domain" description="G" evidence="3">
    <location>
        <begin position="63"/>
        <end position="124"/>
    </location>
</feature>
<dbReference type="AlphaFoldDB" id="A0A9P3G8P4"/>
<evidence type="ECO:0000313" key="4">
    <source>
        <dbReference type="EMBL" id="GJE89960.1"/>
    </source>
</evidence>
<protein>
    <submittedName>
        <fullName evidence="4">GTP-binding protein</fullName>
    </submittedName>
</protein>
<dbReference type="OrthoDB" id="8954335at2759"/>
<organism evidence="4 5">
    <name type="scientific">Phanerochaete sordida</name>
    <dbReference type="NCBI Taxonomy" id="48140"/>
    <lineage>
        <taxon>Eukaryota</taxon>
        <taxon>Fungi</taxon>
        <taxon>Dikarya</taxon>
        <taxon>Basidiomycota</taxon>
        <taxon>Agaricomycotina</taxon>
        <taxon>Agaricomycetes</taxon>
        <taxon>Polyporales</taxon>
        <taxon>Phanerochaetaceae</taxon>
        <taxon>Phanerochaete</taxon>
    </lineage>
</organism>
<reference evidence="4 5" key="1">
    <citation type="submission" date="2021-08" db="EMBL/GenBank/DDBJ databases">
        <title>Draft Genome Sequence of Phanerochaete sordida strain YK-624.</title>
        <authorList>
            <person name="Mori T."/>
            <person name="Dohra H."/>
            <person name="Suzuki T."/>
            <person name="Kawagishi H."/>
            <person name="Hirai H."/>
        </authorList>
    </citation>
    <scope>NUCLEOTIDE SEQUENCE [LARGE SCALE GENOMIC DNA]</scope>
    <source>
        <strain evidence="4 5">YK-624</strain>
    </source>
</reference>
<dbReference type="Proteomes" id="UP000703269">
    <property type="component" value="Unassembled WGS sequence"/>
</dbReference>
<dbReference type="CDD" id="cd00882">
    <property type="entry name" value="Ras_like_GTPase"/>
    <property type="match status" value="1"/>
</dbReference>
<evidence type="ECO:0000313" key="5">
    <source>
        <dbReference type="Proteomes" id="UP000703269"/>
    </source>
</evidence>